<dbReference type="Proteomes" id="UP000235388">
    <property type="component" value="Unassembled WGS sequence"/>
</dbReference>
<name>A0A2N5W857_9BASI</name>
<evidence type="ECO:0000313" key="2">
    <source>
        <dbReference type="EMBL" id="PLW58421.1"/>
    </source>
</evidence>
<feature type="region of interest" description="Disordered" evidence="1">
    <location>
        <begin position="1"/>
        <end position="22"/>
    </location>
</feature>
<protein>
    <submittedName>
        <fullName evidence="2">Uncharacterized protein</fullName>
    </submittedName>
</protein>
<organism evidence="2 3">
    <name type="scientific">Puccinia coronata f. sp. avenae</name>
    <dbReference type="NCBI Taxonomy" id="200324"/>
    <lineage>
        <taxon>Eukaryota</taxon>
        <taxon>Fungi</taxon>
        <taxon>Dikarya</taxon>
        <taxon>Basidiomycota</taxon>
        <taxon>Pucciniomycotina</taxon>
        <taxon>Pucciniomycetes</taxon>
        <taxon>Pucciniales</taxon>
        <taxon>Pucciniaceae</taxon>
        <taxon>Puccinia</taxon>
    </lineage>
</organism>
<reference evidence="2 3" key="1">
    <citation type="submission" date="2017-11" db="EMBL/GenBank/DDBJ databases">
        <title>De novo assembly and phasing of dikaryotic genomes from two isolates of Puccinia coronata f. sp. avenae, the causal agent of oat crown rust.</title>
        <authorList>
            <person name="Miller M.E."/>
            <person name="Zhang Y."/>
            <person name="Omidvar V."/>
            <person name="Sperschneider J."/>
            <person name="Schwessinger B."/>
            <person name="Raley C."/>
            <person name="Palmer J.M."/>
            <person name="Garnica D."/>
            <person name="Upadhyaya N."/>
            <person name="Rathjen J."/>
            <person name="Taylor J.M."/>
            <person name="Park R.F."/>
            <person name="Dodds P.N."/>
            <person name="Hirsch C.D."/>
            <person name="Kianian S.F."/>
            <person name="Figueroa M."/>
        </authorList>
    </citation>
    <scope>NUCLEOTIDE SEQUENCE [LARGE SCALE GENOMIC DNA]</scope>
    <source>
        <strain evidence="2">12NC29</strain>
    </source>
</reference>
<gene>
    <name evidence="2" type="ORF">PCANC_00584</name>
</gene>
<feature type="region of interest" description="Disordered" evidence="1">
    <location>
        <begin position="87"/>
        <end position="107"/>
    </location>
</feature>
<feature type="compositionally biased region" description="Polar residues" evidence="1">
    <location>
        <begin position="96"/>
        <end position="107"/>
    </location>
</feature>
<dbReference type="AlphaFoldDB" id="A0A2N5W857"/>
<dbReference type="OrthoDB" id="3359487at2759"/>
<evidence type="ECO:0000256" key="1">
    <source>
        <dbReference type="SAM" id="MobiDB-lite"/>
    </source>
</evidence>
<accession>A0A2N5W857</accession>
<comment type="caution">
    <text evidence="2">The sequence shown here is derived from an EMBL/GenBank/DDBJ whole genome shotgun (WGS) entry which is preliminary data.</text>
</comment>
<sequence>MVKDTGNTEDKEEAEETDLLAAKVIDNEEIKLKSDDVNELSDEDDDDRYTSDACKQTLARDGYFKLANWQTEWIEEAIRLTCEMWESKYKPPPHPSTTQQPNTGPQV</sequence>
<keyword evidence="3" id="KW-1185">Reference proteome</keyword>
<evidence type="ECO:0000313" key="3">
    <source>
        <dbReference type="Proteomes" id="UP000235388"/>
    </source>
</evidence>
<dbReference type="EMBL" id="PGCJ01000003">
    <property type="protein sequence ID" value="PLW58421.1"/>
    <property type="molecule type" value="Genomic_DNA"/>
</dbReference>
<proteinExistence type="predicted"/>